<dbReference type="UniPathway" id="UPA00078"/>
<feature type="binding site" evidence="5">
    <location>
        <position position="232"/>
    </location>
    <ligand>
        <name>substrate</name>
    </ligand>
</feature>
<dbReference type="HAMAP" id="MF_01260">
    <property type="entry name" value="Carboxylester"/>
    <property type="match status" value="1"/>
</dbReference>
<dbReference type="PANTHER" id="PTHR43798:SF31">
    <property type="entry name" value="AB HYDROLASE SUPERFAMILY PROTEIN YCLE"/>
    <property type="match status" value="1"/>
</dbReference>
<proteinExistence type="inferred from homology"/>
<gene>
    <name evidence="5 7" type="primary">bioH</name>
    <name evidence="7" type="ORF">NCTC10738_01737</name>
</gene>
<evidence type="ECO:0000313" key="8">
    <source>
        <dbReference type="Proteomes" id="UP000254069"/>
    </source>
</evidence>
<protein>
    <recommendedName>
        <fullName evidence="5">Pimeloyl-[acyl-carrier protein] methyl ester esterase</fullName>
        <ecNumber evidence="5">3.1.1.85</ecNumber>
    </recommendedName>
    <alternativeName>
        <fullName evidence="5">Biotin synthesis protein BioH</fullName>
    </alternativeName>
    <alternativeName>
        <fullName evidence="5">Carboxylesterase BioH</fullName>
    </alternativeName>
</protein>
<accession>A0A379ZM64</accession>
<comment type="catalytic activity">
    <reaction evidence="5">
        <text>6-carboxyhexanoyl-[ACP] methyl ester + H2O = 6-carboxyhexanoyl-[ACP] + methanol + H(+)</text>
        <dbReference type="Rhea" id="RHEA:42700"/>
        <dbReference type="Rhea" id="RHEA-COMP:9955"/>
        <dbReference type="Rhea" id="RHEA-COMP:10186"/>
        <dbReference type="ChEBI" id="CHEBI:15377"/>
        <dbReference type="ChEBI" id="CHEBI:15378"/>
        <dbReference type="ChEBI" id="CHEBI:17790"/>
        <dbReference type="ChEBI" id="CHEBI:78846"/>
        <dbReference type="ChEBI" id="CHEBI:82735"/>
        <dbReference type="EC" id="3.1.1.85"/>
    </reaction>
</comment>
<evidence type="ECO:0000259" key="6">
    <source>
        <dbReference type="Pfam" id="PF00561"/>
    </source>
</evidence>
<dbReference type="InterPro" id="IPR050266">
    <property type="entry name" value="AB_hydrolase_sf"/>
</dbReference>
<dbReference type="RefSeq" id="WP_044733443.1">
    <property type="nucleotide sequence ID" value="NZ_AP024609.1"/>
</dbReference>
<keyword evidence="2 5" id="KW-0963">Cytoplasm</keyword>
<dbReference type="InterPro" id="IPR010076">
    <property type="entry name" value="BioH"/>
</dbReference>
<keyword evidence="4 5" id="KW-0378">Hydrolase</keyword>
<keyword evidence="8" id="KW-1185">Reference proteome</keyword>
<dbReference type="KEGG" id="salg:BS332_06940"/>
<dbReference type="GO" id="GO:0090499">
    <property type="term" value="F:pimelyl-[acyl-carrier protein] methyl ester esterase activity"/>
    <property type="evidence" value="ECO:0007669"/>
    <property type="project" value="UniProtKB-EC"/>
</dbReference>
<feature type="domain" description="AB hydrolase-1" evidence="6">
    <location>
        <begin position="14"/>
        <end position="239"/>
    </location>
</feature>
<dbReference type="EC" id="3.1.1.85" evidence="5"/>
<evidence type="ECO:0000256" key="3">
    <source>
        <dbReference type="ARBA" id="ARBA00022756"/>
    </source>
</evidence>
<dbReference type="InterPro" id="IPR000073">
    <property type="entry name" value="AB_hydrolase_1"/>
</dbReference>
<name>A0A379ZM64_9GAMM</name>
<evidence type="ECO:0000256" key="4">
    <source>
        <dbReference type="ARBA" id="ARBA00022801"/>
    </source>
</evidence>
<keyword evidence="1 5" id="KW-0719">Serine esterase</keyword>
<dbReference type="Proteomes" id="UP000254069">
    <property type="component" value="Unassembled WGS sequence"/>
</dbReference>
<feature type="active site" evidence="5">
    <location>
        <position position="205"/>
    </location>
</feature>
<comment type="function">
    <text evidence="5">The physiological role of BioH is to remove the methyl group introduced by BioC when the pimeloyl moiety is complete. It allows to synthesize pimeloyl-ACP via the fatty acid synthetic pathway through the hydrolysis of the ester bonds of pimeloyl-ACP esters.</text>
</comment>
<feature type="active site" description="Nucleophile" evidence="5">
    <location>
        <position position="78"/>
    </location>
</feature>
<feature type="binding site" evidence="5">
    <location>
        <begin position="78"/>
        <end position="79"/>
    </location>
    <ligand>
        <name>substrate</name>
    </ligand>
</feature>
<sequence>MSLHIESQGQGRDLILLHGWGVNSAVFHPLLPGLSQYRVHSVDLPGFGFSQAIDGELDDWVDALVAALPEQAVWLGWSLGGLIATRVAQRYPERVAGLITVASSPCFMARSDNQWPGIAPNVLTQFAEQLQQDLQRTIERFLAIQAMGSDSARDDIRTIRELVLARPLANEQALAQGLEMLAKVDLRPGLERLSLPWLRVWGRLDGLVPRRVANLLPGNASTTDLLLAKASHAPFISHPQEFIQGLNSWLTEKDFNSLP</sequence>
<dbReference type="SUPFAM" id="SSF53474">
    <property type="entry name" value="alpha/beta-Hydrolases"/>
    <property type="match status" value="1"/>
</dbReference>
<dbReference type="AlphaFoldDB" id="A0A379ZM64"/>
<comment type="similarity">
    <text evidence="5">Belongs to the AB hydrolase superfamily. Carboxylesterase BioH family.</text>
</comment>
<feature type="active site" evidence="5">
    <location>
        <position position="232"/>
    </location>
</feature>
<organism evidence="7 8">
    <name type="scientific">Shewanella algae</name>
    <dbReference type="NCBI Taxonomy" id="38313"/>
    <lineage>
        <taxon>Bacteria</taxon>
        <taxon>Pseudomonadati</taxon>
        <taxon>Pseudomonadota</taxon>
        <taxon>Gammaproteobacteria</taxon>
        <taxon>Alteromonadales</taxon>
        <taxon>Shewanellaceae</taxon>
        <taxon>Shewanella</taxon>
    </lineage>
</organism>
<reference evidence="7 8" key="1">
    <citation type="submission" date="2018-06" db="EMBL/GenBank/DDBJ databases">
        <authorList>
            <consortium name="Pathogen Informatics"/>
            <person name="Doyle S."/>
        </authorList>
    </citation>
    <scope>NUCLEOTIDE SEQUENCE [LARGE SCALE GENOMIC DNA]</scope>
    <source>
        <strain evidence="7 8">NCTC10738</strain>
    </source>
</reference>
<dbReference type="Pfam" id="PF00561">
    <property type="entry name" value="Abhydrolase_1"/>
    <property type="match status" value="1"/>
</dbReference>
<evidence type="ECO:0000256" key="2">
    <source>
        <dbReference type="ARBA" id="ARBA00022490"/>
    </source>
</evidence>
<keyword evidence="3 5" id="KW-0093">Biotin biosynthesis</keyword>
<dbReference type="EMBL" id="UGYO01000001">
    <property type="protein sequence ID" value="SUI64733.1"/>
    <property type="molecule type" value="Genomic_DNA"/>
</dbReference>
<dbReference type="GO" id="GO:0005737">
    <property type="term" value="C:cytoplasm"/>
    <property type="evidence" value="ECO:0007669"/>
    <property type="project" value="UniProtKB-SubCell"/>
</dbReference>
<evidence type="ECO:0000256" key="1">
    <source>
        <dbReference type="ARBA" id="ARBA00022487"/>
    </source>
</evidence>
<feature type="binding site" evidence="5">
    <location>
        <begin position="141"/>
        <end position="145"/>
    </location>
    <ligand>
        <name>substrate</name>
    </ligand>
</feature>
<dbReference type="GO" id="GO:0016020">
    <property type="term" value="C:membrane"/>
    <property type="evidence" value="ECO:0007669"/>
    <property type="project" value="TreeGrafter"/>
</dbReference>
<feature type="binding site" evidence="5">
    <location>
        <position position="20"/>
    </location>
    <ligand>
        <name>substrate</name>
    </ligand>
</feature>
<comment type="subcellular location">
    <subcellularLocation>
        <location evidence="5">Cytoplasm</location>
    </subcellularLocation>
</comment>
<dbReference type="NCBIfam" id="TIGR01738">
    <property type="entry name" value="bioH"/>
    <property type="match status" value="1"/>
</dbReference>
<dbReference type="Gene3D" id="3.40.50.1820">
    <property type="entry name" value="alpha/beta hydrolase"/>
    <property type="match status" value="1"/>
</dbReference>
<dbReference type="PANTHER" id="PTHR43798">
    <property type="entry name" value="MONOACYLGLYCEROL LIPASE"/>
    <property type="match status" value="1"/>
</dbReference>
<dbReference type="GO" id="GO:0009102">
    <property type="term" value="P:biotin biosynthetic process"/>
    <property type="evidence" value="ECO:0007669"/>
    <property type="project" value="UniProtKB-UniRule"/>
</dbReference>
<comment type="pathway">
    <text evidence="5">Cofactor biosynthesis; biotin biosynthesis.</text>
</comment>
<evidence type="ECO:0000256" key="5">
    <source>
        <dbReference type="HAMAP-Rule" id="MF_01260"/>
    </source>
</evidence>
<evidence type="ECO:0000313" key="7">
    <source>
        <dbReference type="EMBL" id="SUI64733.1"/>
    </source>
</evidence>
<dbReference type="InterPro" id="IPR029058">
    <property type="entry name" value="AB_hydrolase_fold"/>
</dbReference>
<comment type="subunit">
    <text evidence="5">Monomer.</text>
</comment>